<dbReference type="RefSeq" id="WP_265687215.1">
    <property type="nucleotide sequence ID" value="NZ_JAKRRX010000033.1"/>
</dbReference>
<dbReference type="EMBL" id="JAKRRX010000033">
    <property type="protein sequence ID" value="MCW8333729.1"/>
    <property type="molecule type" value="Genomic_DNA"/>
</dbReference>
<comment type="caution">
    <text evidence="1">The sequence shown here is derived from an EMBL/GenBank/DDBJ whole genome shotgun (WGS) entry which is preliminary data.</text>
</comment>
<evidence type="ECO:0000313" key="1">
    <source>
        <dbReference type="EMBL" id="MCW8333729.1"/>
    </source>
</evidence>
<dbReference type="Proteomes" id="UP001155586">
    <property type="component" value="Unassembled WGS sequence"/>
</dbReference>
<organism evidence="1 2">
    <name type="scientific">Vibrio paucivorans</name>
    <dbReference type="NCBI Taxonomy" id="2829489"/>
    <lineage>
        <taxon>Bacteria</taxon>
        <taxon>Pseudomonadati</taxon>
        <taxon>Pseudomonadota</taxon>
        <taxon>Gammaproteobacteria</taxon>
        <taxon>Vibrionales</taxon>
        <taxon>Vibrionaceae</taxon>
        <taxon>Vibrio</taxon>
    </lineage>
</organism>
<evidence type="ECO:0000313" key="2">
    <source>
        <dbReference type="Proteomes" id="UP001155586"/>
    </source>
</evidence>
<reference evidence="1" key="1">
    <citation type="submission" date="2022-02" db="EMBL/GenBank/DDBJ databases">
        <title>Vibrio sp. nov., a new bacterium isolated from Bohai sea, China.</title>
        <authorList>
            <person name="Yuan Y."/>
        </authorList>
    </citation>
    <scope>NUCLEOTIDE SEQUENCE</scope>
    <source>
        <strain evidence="1">DBSS07</strain>
    </source>
</reference>
<gene>
    <name evidence="1" type="ORF">MD483_07820</name>
</gene>
<proteinExistence type="predicted"/>
<feature type="non-terminal residue" evidence="1">
    <location>
        <position position="159"/>
    </location>
</feature>
<protein>
    <submittedName>
        <fullName evidence="1">Uncharacterized protein</fullName>
    </submittedName>
</protein>
<name>A0A9X3HR71_9VIBR</name>
<accession>A0A9X3HR71</accession>
<keyword evidence="2" id="KW-1185">Reference proteome</keyword>
<dbReference type="AlphaFoldDB" id="A0A9X3HR71"/>
<sequence>MKILYFDTPSLFYSQQYIRSDKSILQAYEDWRCGSPVNLLKVVTPDLAGVERFRRAAIEAGFKLYPLGTRYTRTLFIESGLFAEEDLAPDVMLRIRMDDSDPVRRMIAHAHALNASWYVCGDSDVELLEVYPDRYLTSAFGSGVTSDLISKVRALSTVY</sequence>